<keyword evidence="5" id="KW-1185">Reference proteome</keyword>
<name>A0ABW3NVY9_9SPHN</name>
<dbReference type="InterPro" id="IPR050282">
    <property type="entry name" value="Cycloisomerase_2"/>
</dbReference>
<evidence type="ECO:0000313" key="4">
    <source>
        <dbReference type="EMBL" id="MFD1104541.1"/>
    </source>
</evidence>
<dbReference type="RefSeq" id="WP_429615074.1">
    <property type="nucleotide sequence ID" value="NZ_JBNPXT010000037.1"/>
</dbReference>
<organism evidence="4 5">
    <name type="scientific">Sphingobium olei</name>
    <dbReference type="NCBI Taxonomy" id="420955"/>
    <lineage>
        <taxon>Bacteria</taxon>
        <taxon>Pseudomonadati</taxon>
        <taxon>Pseudomonadota</taxon>
        <taxon>Alphaproteobacteria</taxon>
        <taxon>Sphingomonadales</taxon>
        <taxon>Sphingomonadaceae</taxon>
        <taxon>Sphingobium</taxon>
    </lineage>
</organism>
<dbReference type="PANTHER" id="PTHR30344:SF1">
    <property type="entry name" value="6-PHOSPHOGLUCONOLACTONASE"/>
    <property type="match status" value="1"/>
</dbReference>
<feature type="chain" id="PRO_5046912040" evidence="3">
    <location>
        <begin position="25"/>
        <end position="388"/>
    </location>
</feature>
<dbReference type="InterPro" id="IPR011048">
    <property type="entry name" value="Haem_d1_sf"/>
</dbReference>
<evidence type="ECO:0000313" key="5">
    <source>
        <dbReference type="Proteomes" id="UP001597203"/>
    </source>
</evidence>
<accession>A0ABW3NVY9</accession>
<dbReference type="EMBL" id="JBHTLS010000104">
    <property type="protein sequence ID" value="MFD1104541.1"/>
    <property type="molecule type" value="Genomic_DNA"/>
</dbReference>
<dbReference type="InterPro" id="IPR019405">
    <property type="entry name" value="Lactonase_7-beta_prop"/>
</dbReference>
<keyword evidence="2" id="KW-0119">Carbohydrate metabolism</keyword>
<dbReference type="Gene3D" id="2.130.10.10">
    <property type="entry name" value="YVTN repeat-like/Quinoprotein amine dehydrogenase"/>
    <property type="match status" value="1"/>
</dbReference>
<evidence type="ECO:0000256" key="3">
    <source>
        <dbReference type="SAM" id="SignalP"/>
    </source>
</evidence>
<gene>
    <name evidence="4" type="ORF">ACFQ24_06595</name>
</gene>
<dbReference type="PROSITE" id="PS51318">
    <property type="entry name" value="TAT"/>
    <property type="match status" value="1"/>
</dbReference>
<dbReference type="InterPro" id="IPR006311">
    <property type="entry name" value="TAT_signal"/>
</dbReference>
<protein>
    <submittedName>
        <fullName evidence="4">Lactonase family protein</fullName>
    </submittedName>
</protein>
<dbReference type="SUPFAM" id="SSF51004">
    <property type="entry name" value="C-terminal (heme d1) domain of cytochrome cd1-nitrite reductase"/>
    <property type="match status" value="1"/>
</dbReference>
<feature type="signal peptide" evidence="3">
    <location>
        <begin position="1"/>
        <end position="24"/>
    </location>
</feature>
<dbReference type="Pfam" id="PF10282">
    <property type="entry name" value="Lactonase"/>
    <property type="match status" value="1"/>
</dbReference>
<keyword evidence="2" id="KW-0313">Glucose metabolism</keyword>
<dbReference type="InterPro" id="IPR015943">
    <property type="entry name" value="WD40/YVTN_repeat-like_dom_sf"/>
</dbReference>
<reference evidence="5" key="1">
    <citation type="journal article" date="2019" name="Int. J. Syst. Evol. Microbiol.">
        <title>The Global Catalogue of Microorganisms (GCM) 10K type strain sequencing project: providing services to taxonomists for standard genome sequencing and annotation.</title>
        <authorList>
            <consortium name="The Broad Institute Genomics Platform"/>
            <consortium name="The Broad Institute Genome Sequencing Center for Infectious Disease"/>
            <person name="Wu L."/>
            <person name="Ma J."/>
        </authorList>
    </citation>
    <scope>NUCLEOTIDE SEQUENCE [LARGE SCALE GENOMIC DNA]</scope>
    <source>
        <strain evidence="5">CCUG 54329</strain>
    </source>
</reference>
<comment type="caution">
    <text evidence="4">The sequence shown here is derived from an EMBL/GenBank/DDBJ whole genome shotgun (WGS) entry which is preliminary data.</text>
</comment>
<proteinExistence type="inferred from homology"/>
<evidence type="ECO:0000256" key="2">
    <source>
        <dbReference type="ARBA" id="ARBA00022526"/>
    </source>
</evidence>
<evidence type="ECO:0000256" key="1">
    <source>
        <dbReference type="ARBA" id="ARBA00005564"/>
    </source>
</evidence>
<dbReference type="PANTHER" id="PTHR30344">
    <property type="entry name" value="6-PHOSPHOGLUCONOLACTONASE-RELATED"/>
    <property type="match status" value="1"/>
</dbReference>
<dbReference type="Proteomes" id="UP001597203">
    <property type="component" value="Unassembled WGS sequence"/>
</dbReference>
<keyword evidence="3" id="KW-0732">Signal</keyword>
<comment type="similarity">
    <text evidence="1">Belongs to the cycloisomerase 2 family.</text>
</comment>
<sequence length="388" mass="41031">MSNRLDDMRIARRSLLALTLGASAVPFAPLRAAAEGAVRVYIGTQGDAPATGWFYPVSGRIALDPAPATIARPSWIVRHPHRPILYVASEVGGDGAQHGSVFALRTDPATGALTTLSQVDAGGGGTAHLSVDARSMTLFAANYGAGSIASFPILQDGSLGPAASIVAASGSGPNPRQARPHAHCVAADPSGRFLLAADLGTDRLYVHPFDGKTHRILQDARGKERHYAAPPGSGPRHFAFHPDGRRLFLINELTADVQTLGWDARAGRLALLSMVSVNSPDHRGDSSASEILVSRDGRFVYTGNRAENSLVVFALDPRSGALSPVQRIASGGAVPWAFQFDPTGRWLLVTNQKSDRVSVFAVDRRTGRLRNSGQAAEISRPVSICFLA</sequence>